<evidence type="ECO:0000256" key="15">
    <source>
        <dbReference type="ARBA" id="ARBA00048247"/>
    </source>
</evidence>
<evidence type="ECO:0000256" key="3">
    <source>
        <dbReference type="ARBA" id="ARBA00007707"/>
    </source>
</evidence>
<dbReference type="PANTHER" id="PTHR43584:SF3">
    <property type="entry name" value="BIFUNCTIONAL PROTEIN GLMU"/>
    <property type="match status" value="1"/>
</dbReference>
<protein>
    <submittedName>
        <fullName evidence="18">Bifunctional UDP-N-acetylglucosamine pyrophosphorylase/glucosamine-1-phosphate N-acetyltransferase</fullName>
        <ecNumber evidence="18">2.3.1.157</ecNumber>
        <ecNumber evidence="18">2.7.7.23</ecNumber>
    </submittedName>
</protein>
<dbReference type="InterPro" id="IPR038009">
    <property type="entry name" value="GlmU_C_LbH"/>
</dbReference>
<keyword evidence="6 18" id="KW-0808">Transferase</keyword>
<organism evidence="18 19">
    <name type="scientific">Nosocomiicoccus ampullae</name>
    <dbReference type="NCBI Taxonomy" id="489910"/>
    <lineage>
        <taxon>Bacteria</taxon>
        <taxon>Bacillati</taxon>
        <taxon>Bacillota</taxon>
        <taxon>Bacilli</taxon>
        <taxon>Bacillales</taxon>
        <taxon>Staphylococcaceae</taxon>
        <taxon>Nosocomiicoccus</taxon>
    </lineage>
</organism>
<proteinExistence type="inferred from homology"/>
<dbReference type="InterPro" id="IPR029044">
    <property type="entry name" value="Nucleotide-diphossugar_trans"/>
</dbReference>
<dbReference type="GO" id="GO:0019134">
    <property type="term" value="F:glucosamine-1-phosphate N-acetyltransferase activity"/>
    <property type="evidence" value="ECO:0007669"/>
    <property type="project" value="UniProtKB-EC"/>
</dbReference>
<evidence type="ECO:0000256" key="7">
    <source>
        <dbReference type="ARBA" id="ARBA00022695"/>
    </source>
</evidence>
<evidence type="ECO:0000256" key="13">
    <source>
        <dbReference type="ARBA" id="ARBA00023315"/>
    </source>
</evidence>
<comment type="catalytic activity">
    <reaction evidence="16">
        <text>N-acetyl-alpha-D-glucosamine 1-phosphate + UTP + H(+) = UDP-N-acetyl-alpha-D-glucosamine + diphosphate</text>
        <dbReference type="Rhea" id="RHEA:13509"/>
        <dbReference type="ChEBI" id="CHEBI:15378"/>
        <dbReference type="ChEBI" id="CHEBI:33019"/>
        <dbReference type="ChEBI" id="CHEBI:46398"/>
        <dbReference type="ChEBI" id="CHEBI:57705"/>
        <dbReference type="ChEBI" id="CHEBI:57776"/>
        <dbReference type="EC" id="2.7.7.23"/>
    </reaction>
</comment>
<keyword evidence="11" id="KW-0573">Peptidoglycan synthesis</keyword>
<accession>A0A9Q2HFW7</accession>
<dbReference type="GO" id="GO:0005737">
    <property type="term" value="C:cytoplasm"/>
    <property type="evidence" value="ECO:0007669"/>
    <property type="project" value="UniProtKB-SubCell"/>
</dbReference>
<evidence type="ECO:0000256" key="12">
    <source>
        <dbReference type="ARBA" id="ARBA00023268"/>
    </source>
</evidence>
<dbReference type="CDD" id="cd03353">
    <property type="entry name" value="LbH_GlmU_C"/>
    <property type="match status" value="1"/>
</dbReference>
<dbReference type="GO" id="GO:0008360">
    <property type="term" value="P:regulation of cell shape"/>
    <property type="evidence" value="ECO:0007669"/>
    <property type="project" value="UniProtKB-KW"/>
</dbReference>
<comment type="similarity">
    <text evidence="4">In the N-terminal section; belongs to the N-acetylglucosamine-1-phosphate uridyltransferase family.</text>
</comment>
<evidence type="ECO:0000313" key="19">
    <source>
        <dbReference type="Proteomes" id="UP000579136"/>
    </source>
</evidence>
<keyword evidence="10" id="KW-0133">Cell shape</keyword>
<evidence type="ECO:0000256" key="2">
    <source>
        <dbReference type="ARBA" id="ARBA00004496"/>
    </source>
</evidence>
<keyword evidence="7 18" id="KW-0548">Nucleotidyltransferase</keyword>
<evidence type="ECO:0000256" key="17">
    <source>
        <dbReference type="ARBA" id="ARBA00049628"/>
    </source>
</evidence>
<dbReference type="EMBL" id="JACHHF010000010">
    <property type="protein sequence ID" value="MBB5176623.1"/>
    <property type="molecule type" value="Genomic_DNA"/>
</dbReference>
<dbReference type="SUPFAM" id="SSF51161">
    <property type="entry name" value="Trimeric LpxA-like enzymes"/>
    <property type="match status" value="1"/>
</dbReference>
<dbReference type="Proteomes" id="UP000579136">
    <property type="component" value="Unassembled WGS sequence"/>
</dbReference>
<comment type="subcellular location">
    <subcellularLocation>
        <location evidence="2">Cytoplasm</location>
    </subcellularLocation>
</comment>
<evidence type="ECO:0000256" key="16">
    <source>
        <dbReference type="ARBA" id="ARBA00048493"/>
    </source>
</evidence>
<evidence type="ECO:0000256" key="6">
    <source>
        <dbReference type="ARBA" id="ARBA00022679"/>
    </source>
</evidence>
<dbReference type="GO" id="GO:0009252">
    <property type="term" value="P:peptidoglycan biosynthetic process"/>
    <property type="evidence" value="ECO:0007669"/>
    <property type="project" value="UniProtKB-KW"/>
</dbReference>
<dbReference type="Gene3D" id="2.160.10.10">
    <property type="entry name" value="Hexapeptide repeat proteins"/>
    <property type="match status" value="1"/>
</dbReference>
<dbReference type="RefSeq" id="WP_183675386.1">
    <property type="nucleotide sequence ID" value="NZ_CBCRYX010000006.1"/>
</dbReference>
<evidence type="ECO:0000256" key="14">
    <source>
        <dbReference type="ARBA" id="ARBA00023316"/>
    </source>
</evidence>
<dbReference type="GO" id="GO:0003977">
    <property type="term" value="F:UDP-N-acetylglucosamine diphosphorylase activity"/>
    <property type="evidence" value="ECO:0007669"/>
    <property type="project" value="UniProtKB-EC"/>
</dbReference>
<dbReference type="EC" id="2.3.1.157" evidence="18"/>
<evidence type="ECO:0000256" key="11">
    <source>
        <dbReference type="ARBA" id="ARBA00022984"/>
    </source>
</evidence>
<keyword evidence="13 18" id="KW-0012">Acyltransferase</keyword>
<keyword evidence="14" id="KW-0961">Cell wall biogenesis/degradation</keyword>
<comment type="caution">
    <text evidence="18">The sequence shown here is derived from an EMBL/GenBank/DDBJ whole genome shotgun (WGS) entry which is preliminary data.</text>
</comment>
<keyword evidence="8" id="KW-0479">Metal-binding</keyword>
<dbReference type="Pfam" id="PF00132">
    <property type="entry name" value="Hexapep"/>
    <property type="match status" value="3"/>
</dbReference>
<dbReference type="GO" id="GO:0006048">
    <property type="term" value="P:UDP-N-acetylglucosamine biosynthetic process"/>
    <property type="evidence" value="ECO:0007669"/>
    <property type="project" value="InterPro"/>
</dbReference>
<evidence type="ECO:0000256" key="1">
    <source>
        <dbReference type="ARBA" id="ARBA00001946"/>
    </source>
</evidence>
<evidence type="ECO:0000256" key="4">
    <source>
        <dbReference type="ARBA" id="ARBA00007947"/>
    </source>
</evidence>
<dbReference type="GO" id="GO:0071555">
    <property type="term" value="P:cell wall organization"/>
    <property type="evidence" value="ECO:0007669"/>
    <property type="project" value="UniProtKB-KW"/>
</dbReference>
<comment type="function">
    <text evidence="17">Catalyzes the last two sequential reactions in the de novo biosynthetic pathway for UDP-N-acetylglucosamine (UDP-GlcNAc). The C-terminal domain catalyzes the transfer of acetyl group from acetyl coenzyme A to glucosamine-1-phosphate (GlcN-1-P) to produce N-acetylglucosamine-1-phosphate (GlcNAc-1-P), which is converted into UDP-GlcNAc by the transfer of uridine 5-monophosphate (from uridine 5-triphosphate), a reaction catalyzed by the N-terminal domain.</text>
</comment>
<keyword evidence="5" id="KW-0963">Cytoplasm</keyword>
<dbReference type="GO" id="GO:0046872">
    <property type="term" value="F:metal ion binding"/>
    <property type="evidence" value="ECO:0007669"/>
    <property type="project" value="UniProtKB-KW"/>
</dbReference>
<dbReference type="SUPFAM" id="SSF53448">
    <property type="entry name" value="Nucleotide-diphospho-sugar transferases"/>
    <property type="match status" value="1"/>
</dbReference>
<keyword evidence="19" id="KW-1185">Reference proteome</keyword>
<dbReference type="InterPro" id="IPR011004">
    <property type="entry name" value="Trimer_LpxA-like_sf"/>
</dbReference>
<dbReference type="InterPro" id="IPR001451">
    <property type="entry name" value="Hexapep"/>
</dbReference>
<sequence>MQRQAVILTDVDTSLMKSNTHTTLHKLCGTTILQHIINQLKLSGVYDIYLTSKEGLDETFESYPVLTDATQLEKQDTVFVDSRSPLIFNEMYQSLYEEDMDNIYVVDGQVLIASHKEVSNLKLDTIDNMAKQIGAVEADFGVFIVETRKELANARYLYQTVILDKLMDNGVTIINPEQTYIDSTVEIGMDTIIYPGAVIEGETVIGENCEIRGDSELTNARVGNNVQIRHSVITDSEVGDGTSIGPFAQIRPGTKLGESVKIGNFVETKKSFVDDGAKVSHLSYIGDAEVGKRTNIGCGSITVNYDGVNKYKTIIKDDAFIGCNTNMMAPIEIGERSVIAAGSTVTDDVPSDSLAIARERQTTKENYYKN</sequence>
<evidence type="ECO:0000313" key="18">
    <source>
        <dbReference type="EMBL" id="MBB5176623.1"/>
    </source>
</evidence>
<dbReference type="AlphaFoldDB" id="A0A9Q2HFW7"/>
<comment type="cofactor">
    <cofactor evidence="1">
        <name>Mg(2+)</name>
        <dbReference type="ChEBI" id="CHEBI:18420"/>
    </cofactor>
</comment>
<reference evidence="18 19" key="1">
    <citation type="submission" date="2020-08" db="EMBL/GenBank/DDBJ databases">
        <title>Genomic Encyclopedia of Type Strains, Phase IV (KMG-IV): sequencing the most valuable type-strain genomes for metagenomic binning, comparative biology and taxonomic classification.</title>
        <authorList>
            <person name="Goeker M."/>
        </authorList>
    </citation>
    <scope>NUCLEOTIDE SEQUENCE [LARGE SCALE GENOMIC DNA]</scope>
    <source>
        <strain evidence="18 19">DSM 19163</strain>
    </source>
</reference>
<gene>
    <name evidence="18" type="ORF">HNQ45_001511</name>
</gene>
<dbReference type="InterPro" id="IPR050065">
    <property type="entry name" value="GlmU-like"/>
</dbReference>
<comment type="catalytic activity">
    <reaction evidence="15">
        <text>alpha-D-glucosamine 1-phosphate + acetyl-CoA = N-acetyl-alpha-D-glucosamine 1-phosphate + CoA + H(+)</text>
        <dbReference type="Rhea" id="RHEA:13725"/>
        <dbReference type="ChEBI" id="CHEBI:15378"/>
        <dbReference type="ChEBI" id="CHEBI:57287"/>
        <dbReference type="ChEBI" id="CHEBI:57288"/>
        <dbReference type="ChEBI" id="CHEBI:57776"/>
        <dbReference type="ChEBI" id="CHEBI:58516"/>
        <dbReference type="EC" id="2.3.1.157"/>
    </reaction>
</comment>
<name>A0A9Q2HFW7_9STAP</name>
<dbReference type="EC" id="2.7.7.23" evidence="18"/>
<dbReference type="PANTHER" id="PTHR43584">
    <property type="entry name" value="NUCLEOTIDYL TRANSFERASE"/>
    <property type="match status" value="1"/>
</dbReference>
<evidence type="ECO:0000256" key="9">
    <source>
        <dbReference type="ARBA" id="ARBA00022842"/>
    </source>
</evidence>
<evidence type="ECO:0000256" key="8">
    <source>
        <dbReference type="ARBA" id="ARBA00022723"/>
    </source>
</evidence>
<evidence type="ECO:0000256" key="10">
    <source>
        <dbReference type="ARBA" id="ARBA00022960"/>
    </source>
</evidence>
<comment type="similarity">
    <text evidence="3">In the C-terminal section; belongs to the transferase hexapeptide repeat family.</text>
</comment>
<keyword evidence="9" id="KW-0460">Magnesium</keyword>
<keyword evidence="12" id="KW-0511">Multifunctional enzyme</keyword>
<evidence type="ECO:0000256" key="5">
    <source>
        <dbReference type="ARBA" id="ARBA00022490"/>
    </source>
</evidence>